<gene>
    <name evidence="6" type="ORF">CKAN_00901200</name>
</gene>
<keyword evidence="4" id="KW-0804">Transcription</keyword>
<dbReference type="CDD" id="cd04516">
    <property type="entry name" value="TBP_eukaryotes"/>
    <property type="match status" value="2"/>
</dbReference>
<dbReference type="InterPro" id="IPR012295">
    <property type="entry name" value="TBP_dom_sf"/>
</dbReference>
<dbReference type="SUPFAM" id="SSF55945">
    <property type="entry name" value="TATA-box binding protein-like"/>
    <property type="match status" value="4"/>
</dbReference>
<dbReference type="EMBL" id="QPKB01000003">
    <property type="protein sequence ID" value="RWR80377.1"/>
    <property type="molecule type" value="Genomic_DNA"/>
</dbReference>
<dbReference type="PROSITE" id="PS00351">
    <property type="entry name" value="TFIID"/>
    <property type="match status" value="1"/>
</dbReference>
<dbReference type="GO" id="GO:0006352">
    <property type="term" value="P:DNA-templated transcription initiation"/>
    <property type="evidence" value="ECO:0007669"/>
    <property type="project" value="InterPro"/>
</dbReference>
<dbReference type="STRING" id="337451.A0A443NPE7"/>
<keyword evidence="3" id="KW-0238">DNA-binding</keyword>
<dbReference type="FunFam" id="3.30.310.10:FF:000002">
    <property type="entry name" value="TATA-box-binding protein 2"/>
    <property type="match status" value="2"/>
</dbReference>
<keyword evidence="7" id="KW-1185">Reference proteome</keyword>
<evidence type="ECO:0000313" key="7">
    <source>
        <dbReference type="Proteomes" id="UP000283530"/>
    </source>
</evidence>
<dbReference type="InterPro" id="IPR030491">
    <property type="entry name" value="TBP_CS"/>
</dbReference>
<evidence type="ECO:0000256" key="4">
    <source>
        <dbReference type="ARBA" id="ARBA00023163"/>
    </source>
</evidence>
<dbReference type="GO" id="GO:0003677">
    <property type="term" value="F:DNA binding"/>
    <property type="evidence" value="ECO:0007669"/>
    <property type="project" value="UniProtKB-KW"/>
</dbReference>
<name>A0A443NPE7_9MAGN</name>
<organism evidence="6 7">
    <name type="scientific">Cinnamomum micranthum f. kanehirae</name>
    <dbReference type="NCBI Taxonomy" id="337451"/>
    <lineage>
        <taxon>Eukaryota</taxon>
        <taxon>Viridiplantae</taxon>
        <taxon>Streptophyta</taxon>
        <taxon>Embryophyta</taxon>
        <taxon>Tracheophyta</taxon>
        <taxon>Spermatophyta</taxon>
        <taxon>Magnoliopsida</taxon>
        <taxon>Magnoliidae</taxon>
        <taxon>Laurales</taxon>
        <taxon>Lauraceae</taxon>
        <taxon>Cinnamomum</taxon>
    </lineage>
</organism>
<evidence type="ECO:0000256" key="5">
    <source>
        <dbReference type="ARBA" id="ARBA00023242"/>
    </source>
</evidence>
<dbReference type="PANTHER" id="PTHR10126">
    <property type="entry name" value="TATA-BOX BINDING PROTEIN"/>
    <property type="match status" value="1"/>
</dbReference>
<dbReference type="OrthoDB" id="2127950at2759"/>
<comment type="similarity">
    <text evidence="2">Belongs to the TBP family.</text>
</comment>
<comment type="subcellular location">
    <subcellularLocation>
        <location evidence="1">Nucleus</location>
    </subcellularLocation>
</comment>
<sequence>MAYQGLVCNQPVDLPKHPSGNGIVPTIQNVVSTVNLDCKVDLKAVALHARNAEYNPRRFAAVIMRIREPKTTALIFASGKMVCTGAKTEEQSKLAARKYARVVQKLGYPAKFKDFKIQNIVGSCDVKFPIRLELLECSAHSAFISYNAEVFPGLMYRMKQPKIVMLVFQSGKIVLTGAKVRDEIYTAFQNIYPVLTEFRIPIPRNIVSTVNLDCKVDLKAIALHARNAEYNPKRFAAVIMRIREPKTTALIFASGKMVCTGAKTEAQSKLAARKYARVVQKLGFPAKFKDFKIQNIVGSCDVKFPIRLEVLGCTHSAFTSYDPEIFPGLIYRMKQPKIVLLIFQSGKIVLTGAKVRDETYTAFENIYPVLTEFRRN</sequence>
<evidence type="ECO:0000256" key="2">
    <source>
        <dbReference type="ARBA" id="ARBA00005560"/>
    </source>
</evidence>
<dbReference type="InterPro" id="IPR000814">
    <property type="entry name" value="TBP"/>
</dbReference>
<comment type="caution">
    <text evidence="6">The sequence shown here is derived from an EMBL/GenBank/DDBJ whole genome shotgun (WGS) entry which is preliminary data.</text>
</comment>
<reference evidence="6 7" key="1">
    <citation type="journal article" date="2019" name="Nat. Plants">
        <title>Stout camphor tree genome fills gaps in understanding of flowering plant genome evolution.</title>
        <authorList>
            <person name="Chaw S.M."/>
            <person name="Liu Y.C."/>
            <person name="Wu Y.W."/>
            <person name="Wang H.Y."/>
            <person name="Lin C.I."/>
            <person name="Wu C.S."/>
            <person name="Ke H.M."/>
            <person name="Chang L.Y."/>
            <person name="Hsu C.Y."/>
            <person name="Yang H.T."/>
            <person name="Sudianto E."/>
            <person name="Hsu M.H."/>
            <person name="Wu K.P."/>
            <person name="Wang L.N."/>
            <person name="Leebens-Mack J.H."/>
            <person name="Tsai I.J."/>
        </authorList>
    </citation>
    <scope>NUCLEOTIDE SEQUENCE [LARGE SCALE GENOMIC DNA]</scope>
    <source>
        <strain evidence="7">cv. Chaw 1501</strain>
        <tissue evidence="6">Young leaves</tissue>
    </source>
</reference>
<dbReference type="Pfam" id="PF00352">
    <property type="entry name" value="TBP"/>
    <property type="match status" value="4"/>
</dbReference>
<dbReference type="FunFam" id="3.30.310.10:FF:000001">
    <property type="entry name" value="TATA-box-binding protein 2"/>
    <property type="match status" value="2"/>
</dbReference>
<evidence type="ECO:0000256" key="1">
    <source>
        <dbReference type="ARBA" id="ARBA00004123"/>
    </source>
</evidence>
<protein>
    <submittedName>
        <fullName evidence="6">TATA-box-binding protein</fullName>
    </submittedName>
</protein>
<evidence type="ECO:0000313" key="6">
    <source>
        <dbReference type="EMBL" id="RWR80377.1"/>
    </source>
</evidence>
<keyword evidence="5" id="KW-0539">Nucleus</keyword>
<dbReference type="PRINTS" id="PR00686">
    <property type="entry name" value="TIFACTORIID"/>
</dbReference>
<accession>A0A443NPE7</accession>
<dbReference type="Proteomes" id="UP000283530">
    <property type="component" value="Unassembled WGS sequence"/>
</dbReference>
<dbReference type="GO" id="GO:0005634">
    <property type="term" value="C:nucleus"/>
    <property type="evidence" value="ECO:0007669"/>
    <property type="project" value="UniProtKB-SubCell"/>
</dbReference>
<dbReference type="AlphaFoldDB" id="A0A443NPE7"/>
<dbReference type="Gene3D" id="3.30.310.10">
    <property type="entry name" value="TATA-Binding Protein"/>
    <property type="match status" value="4"/>
</dbReference>
<dbReference type="HAMAP" id="MF_00408">
    <property type="entry name" value="TATA_bind_prot_arch"/>
    <property type="match status" value="2"/>
</dbReference>
<proteinExistence type="inferred from homology"/>
<evidence type="ECO:0000256" key="3">
    <source>
        <dbReference type="ARBA" id="ARBA00023125"/>
    </source>
</evidence>
<dbReference type="InterPro" id="IPR033710">
    <property type="entry name" value="TBP_eukaryotic"/>
</dbReference>